<feature type="region of interest" description="Disordered" evidence="1">
    <location>
        <begin position="219"/>
        <end position="244"/>
    </location>
</feature>
<feature type="compositionally biased region" description="Basic and acidic residues" evidence="1">
    <location>
        <begin position="58"/>
        <end position="68"/>
    </location>
</feature>
<evidence type="ECO:0000256" key="1">
    <source>
        <dbReference type="SAM" id="MobiDB-lite"/>
    </source>
</evidence>
<feature type="region of interest" description="Disordered" evidence="1">
    <location>
        <begin position="1"/>
        <end position="92"/>
    </location>
</feature>
<protein>
    <submittedName>
        <fullName evidence="2">Uncharacterized protein</fullName>
    </submittedName>
</protein>
<dbReference type="Proteomes" id="UP001303160">
    <property type="component" value="Unassembled WGS sequence"/>
</dbReference>
<feature type="compositionally biased region" description="Gly residues" evidence="1">
    <location>
        <begin position="232"/>
        <end position="244"/>
    </location>
</feature>
<comment type="caution">
    <text evidence="2">The sequence shown here is derived from an EMBL/GenBank/DDBJ whole genome shotgun (WGS) entry which is preliminary data.</text>
</comment>
<evidence type="ECO:0000313" key="2">
    <source>
        <dbReference type="EMBL" id="KAK4196343.1"/>
    </source>
</evidence>
<gene>
    <name evidence="2" type="ORF">QBC40DRAFT_183696</name>
</gene>
<accession>A0AAN7AR67</accession>
<proteinExistence type="predicted"/>
<sequence length="244" mass="27719">MADAPSGPDQNIPPQWDEPPPPEDTVFNWPCIRKSPPPIPPHLFSHQHRPFLPGDQLYSRDQHEDHTSLDAIPDEADPIPLDTQTDHPYPQADPRPQFESVAQLLLEQYLCVKEGEVFDDIVYLAKLRQLSEACEKQKNMARYMIKCARMKQRNGHGGCDKKDAWVRRDFFEMLGQNLKVFIQGQERVVEKLWTQSDWKKEHDVMTGLEMLSVGGSGGLKERAEAEDDGMEGVEGSGMNGGSRR</sequence>
<evidence type="ECO:0000313" key="3">
    <source>
        <dbReference type="Proteomes" id="UP001303160"/>
    </source>
</evidence>
<dbReference type="AlphaFoldDB" id="A0AAN7AR67"/>
<organism evidence="2 3">
    <name type="scientific">Triangularia verruculosa</name>
    <dbReference type="NCBI Taxonomy" id="2587418"/>
    <lineage>
        <taxon>Eukaryota</taxon>
        <taxon>Fungi</taxon>
        <taxon>Dikarya</taxon>
        <taxon>Ascomycota</taxon>
        <taxon>Pezizomycotina</taxon>
        <taxon>Sordariomycetes</taxon>
        <taxon>Sordariomycetidae</taxon>
        <taxon>Sordariales</taxon>
        <taxon>Podosporaceae</taxon>
        <taxon>Triangularia</taxon>
    </lineage>
</organism>
<reference evidence="2" key="2">
    <citation type="submission" date="2023-05" db="EMBL/GenBank/DDBJ databases">
        <authorList>
            <consortium name="Lawrence Berkeley National Laboratory"/>
            <person name="Steindorff A."/>
            <person name="Hensen N."/>
            <person name="Bonometti L."/>
            <person name="Westerberg I."/>
            <person name="Brannstrom I.O."/>
            <person name="Guillou S."/>
            <person name="Cros-Aarteil S."/>
            <person name="Calhoun S."/>
            <person name="Haridas S."/>
            <person name="Kuo A."/>
            <person name="Mondo S."/>
            <person name="Pangilinan J."/>
            <person name="Riley R."/>
            <person name="Labutti K."/>
            <person name="Andreopoulos B."/>
            <person name="Lipzen A."/>
            <person name="Chen C."/>
            <person name="Yanf M."/>
            <person name="Daum C."/>
            <person name="Ng V."/>
            <person name="Clum A."/>
            <person name="Ohm R."/>
            <person name="Martin F."/>
            <person name="Silar P."/>
            <person name="Natvig D."/>
            <person name="Lalanne C."/>
            <person name="Gautier V."/>
            <person name="Ament-Velasquez S.L."/>
            <person name="Kruys A."/>
            <person name="Hutchinson M.I."/>
            <person name="Powell A.J."/>
            <person name="Barry K."/>
            <person name="Miller A.N."/>
            <person name="Grigoriev I.V."/>
            <person name="Debuchy R."/>
            <person name="Gladieux P."/>
            <person name="Thoren M.H."/>
            <person name="Johannesson H."/>
        </authorList>
    </citation>
    <scope>NUCLEOTIDE SEQUENCE</scope>
    <source>
        <strain evidence="2">CBS 315.58</strain>
    </source>
</reference>
<name>A0AAN7AR67_9PEZI</name>
<keyword evidence="3" id="KW-1185">Reference proteome</keyword>
<reference evidence="2" key="1">
    <citation type="journal article" date="2023" name="Mol. Phylogenet. Evol.">
        <title>Genome-scale phylogeny and comparative genomics of the fungal order Sordariales.</title>
        <authorList>
            <person name="Hensen N."/>
            <person name="Bonometti L."/>
            <person name="Westerberg I."/>
            <person name="Brannstrom I.O."/>
            <person name="Guillou S."/>
            <person name="Cros-Aarteil S."/>
            <person name="Calhoun S."/>
            <person name="Haridas S."/>
            <person name="Kuo A."/>
            <person name="Mondo S."/>
            <person name="Pangilinan J."/>
            <person name="Riley R."/>
            <person name="LaButti K."/>
            <person name="Andreopoulos B."/>
            <person name="Lipzen A."/>
            <person name="Chen C."/>
            <person name="Yan M."/>
            <person name="Daum C."/>
            <person name="Ng V."/>
            <person name="Clum A."/>
            <person name="Steindorff A."/>
            <person name="Ohm R.A."/>
            <person name="Martin F."/>
            <person name="Silar P."/>
            <person name="Natvig D.O."/>
            <person name="Lalanne C."/>
            <person name="Gautier V."/>
            <person name="Ament-Velasquez S.L."/>
            <person name="Kruys A."/>
            <person name="Hutchinson M.I."/>
            <person name="Powell A.J."/>
            <person name="Barry K."/>
            <person name="Miller A.N."/>
            <person name="Grigoriev I.V."/>
            <person name="Debuchy R."/>
            <person name="Gladieux P."/>
            <person name="Hiltunen Thoren M."/>
            <person name="Johannesson H."/>
        </authorList>
    </citation>
    <scope>NUCLEOTIDE SEQUENCE</scope>
    <source>
        <strain evidence="2">CBS 315.58</strain>
    </source>
</reference>
<dbReference type="EMBL" id="MU863987">
    <property type="protein sequence ID" value="KAK4196343.1"/>
    <property type="molecule type" value="Genomic_DNA"/>
</dbReference>